<reference evidence="2" key="1">
    <citation type="submission" date="2020-03" db="EMBL/GenBank/DDBJ databases">
        <title>Genome of Pelagibius litoralis DSM 21314T.</title>
        <authorList>
            <person name="Wang G."/>
        </authorList>
    </citation>
    <scope>NUCLEOTIDE SEQUENCE</scope>
    <source>
        <strain evidence="2">DSM 21314</strain>
    </source>
</reference>
<comment type="caution">
    <text evidence="2">The sequence shown here is derived from an EMBL/GenBank/DDBJ whole genome shotgun (WGS) entry which is preliminary data.</text>
</comment>
<feature type="domain" description="DUF3108" evidence="1">
    <location>
        <begin position="83"/>
        <end position="138"/>
    </location>
</feature>
<keyword evidence="3" id="KW-1185">Reference proteome</keyword>
<sequence>MTWENMDSGERVEGVVGRTSGRIVSWIWKGRSFSSWGHVCIDCVAAGIAPDGGVLGRLYPLEVGKAVTFSRNWGGQSWRDRISVAGVERIEVPAGTFDTYVLLRQSEQVDGDWRAEQRTWYAPELGWVVRFEGFNNRGTGERWQAVRFD</sequence>
<evidence type="ECO:0000313" key="3">
    <source>
        <dbReference type="Proteomes" id="UP000761264"/>
    </source>
</evidence>
<evidence type="ECO:0000313" key="2">
    <source>
        <dbReference type="EMBL" id="NIA70176.1"/>
    </source>
</evidence>
<dbReference type="RefSeq" id="WP_167226508.1">
    <property type="nucleotide sequence ID" value="NZ_JAAQPH010000012.1"/>
</dbReference>
<name>A0A967EZB1_9PROT</name>
<dbReference type="AlphaFoldDB" id="A0A967EZB1"/>
<dbReference type="Pfam" id="PF21347">
    <property type="entry name" value="DUF3108_like"/>
    <property type="match status" value="1"/>
</dbReference>
<proteinExistence type="predicted"/>
<evidence type="ECO:0000259" key="1">
    <source>
        <dbReference type="Pfam" id="PF21347"/>
    </source>
</evidence>
<dbReference type="Gene3D" id="2.40.360.20">
    <property type="match status" value="1"/>
</dbReference>
<accession>A0A967EZB1</accession>
<protein>
    <submittedName>
        <fullName evidence="2">DUF3108 domain-containing protein</fullName>
    </submittedName>
</protein>
<dbReference type="EMBL" id="JAAQPH010000012">
    <property type="protein sequence ID" value="NIA70176.1"/>
    <property type="molecule type" value="Genomic_DNA"/>
</dbReference>
<dbReference type="Proteomes" id="UP000761264">
    <property type="component" value="Unassembled WGS sequence"/>
</dbReference>
<dbReference type="InterPro" id="IPR049279">
    <property type="entry name" value="DUF3108-like"/>
</dbReference>
<gene>
    <name evidence="2" type="ORF">HBA54_16335</name>
</gene>
<organism evidence="2 3">
    <name type="scientific">Pelagibius litoralis</name>
    <dbReference type="NCBI Taxonomy" id="374515"/>
    <lineage>
        <taxon>Bacteria</taxon>
        <taxon>Pseudomonadati</taxon>
        <taxon>Pseudomonadota</taxon>
        <taxon>Alphaproteobacteria</taxon>
        <taxon>Rhodospirillales</taxon>
        <taxon>Rhodovibrionaceae</taxon>
        <taxon>Pelagibius</taxon>
    </lineage>
</organism>